<proteinExistence type="predicted"/>
<gene>
    <name evidence="1" type="ORF">EBQ10_02940</name>
</gene>
<accession>A0A3S9QKE9</accession>
<protein>
    <submittedName>
        <fullName evidence="1">Uncharacterized protein</fullName>
    </submittedName>
</protein>
<name>A0A3S9QKE9_9ACTO</name>
<sequence length="79" mass="9012">MTTITSPDMLDEATLAVGDVILLADGEAAKFCALWKREKGEAKLEHYWATTSSTWIDHPLPALYFPIRILYSRWKEVTK</sequence>
<evidence type="ECO:0000313" key="2">
    <source>
        <dbReference type="Proteomes" id="UP000275951"/>
    </source>
</evidence>
<organism evidence="1 2">
    <name type="scientific">Trueperella pyogenes</name>
    <dbReference type="NCBI Taxonomy" id="1661"/>
    <lineage>
        <taxon>Bacteria</taxon>
        <taxon>Bacillati</taxon>
        <taxon>Actinomycetota</taxon>
        <taxon>Actinomycetes</taxon>
        <taxon>Actinomycetales</taxon>
        <taxon>Actinomycetaceae</taxon>
        <taxon>Trueperella</taxon>
    </lineage>
</organism>
<dbReference type="RefSeq" id="WP_126919842.1">
    <property type="nucleotide sequence ID" value="NZ_CP033905.1"/>
</dbReference>
<dbReference type="AlphaFoldDB" id="A0A3S9QKE9"/>
<dbReference type="EMBL" id="CP033905">
    <property type="protein sequence ID" value="AZR06349.1"/>
    <property type="molecule type" value="Genomic_DNA"/>
</dbReference>
<evidence type="ECO:0000313" key="1">
    <source>
        <dbReference type="EMBL" id="AZR06349.1"/>
    </source>
</evidence>
<reference evidence="1 2" key="1">
    <citation type="submission" date="2018-11" db="EMBL/GenBank/DDBJ databases">
        <title>Multidrug-resistant genes are associated with an 42-kb island TGI1 carrying a complex class 1 integron in a Trueperella pyogenes.</title>
        <authorList>
            <person name="Dong W."/>
        </authorList>
    </citation>
    <scope>NUCLEOTIDE SEQUENCE [LARGE SCALE GENOMIC DNA]</scope>
    <source>
        <strain evidence="1 2">TP4</strain>
    </source>
</reference>
<dbReference type="Proteomes" id="UP000275951">
    <property type="component" value="Chromosome"/>
</dbReference>